<proteinExistence type="predicted"/>
<comment type="subcellular location">
    <subcellularLocation>
        <location evidence="1">Cell membrane</location>
        <topology evidence="1">Multi-pass membrane protein</topology>
    </subcellularLocation>
</comment>
<dbReference type="InterPro" id="IPR037185">
    <property type="entry name" value="EmrE-like"/>
</dbReference>
<gene>
    <name evidence="8" type="ORF">DFR37_12327</name>
</gene>
<evidence type="ECO:0000313" key="8">
    <source>
        <dbReference type="EMBL" id="RBP34999.1"/>
    </source>
</evidence>
<feature type="transmembrane region" description="Helical" evidence="6">
    <location>
        <begin position="21"/>
        <end position="39"/>
    </location>
</feature>
<organism evidence="8 9">
    <name type="scientific">Eoetvoesiella caeni</name>
    <dbReference type="NCBI Taxonomy" id="645616"/>
    <lineage>
        <taxon>Bacteria</taxon>
        <taxon>Pseudomonadati</taxon>
        <taxon>Pseudomonadota</taxon>
        <taxon>Betaproteobacteria</taxon>
        <taxon>Burkholderiales</taxon>
        <taxon>Alcaligenaceae</taxon>
        <taxon>Eoetvoesiella</taxon>
    </lineage>
</organism>
<accession>A0A366GZJ9</accession>
<dbReference type="AlphaFoldDB" id="A0A366GZJ9"/>
<dbReference type="EMBL" id="QNRQ01000023">
    <property type="protein sequence ID" value="RBP34999.1"/>
    <property type="molecule type" value="Genomic_DNA"/>
</dbReference>
<dbReference type="SUPFAM" id="SSF103481">
    <property type="entry name" value="Multidrug resistance efflux transporter EmrE"/>
    <property type="match status" value="1"/>
</dbReference>
<dbReference type="OrthoDB" id="5298131at2"/>
<evidence type="ECO:0000256" key="2">
    <source>
        <dbReference type="ARBA" id="ARBA00022475"/>
    </source>
</evidence>
<feature type="transmembrane region" description="Helical" evidence="6">
    <location>
        <begin position="83"/>
        <end position="105"/>
    </location>
</feature>
<evidence type="ECO:0000256" key="6">
    <source>
        <dbReference type="SAM" id="Phobius"/>
    </source>
</evidence>
<evidence type="ECO:0000256" key="3">
    <source>
        <dbReference type="ARBA" id="ARBA00022692"/>
    </source>
</evidence>
<feature type="transmembrane region" description="Helical" evidence="6">
    <location>
        <begin position="111"/>
        <end position="132"/>
    </location>
</feature>
<evidence type="ECO:0000256" key="1">
    <source>
        <dbReference type="ARBA" id="ARBA00004651"/>
    </source>
</evidence>
<keyword evidence="9" id="KW-1185">Reference proteome</keyword>
<dbReference type="InterPro" id="IPR000620">
    <property type="entry name" value="EamA_dom"/>
</dbReference>
<feature type="transmembrane region" description="Helical" evidence="6">
    <location>
        <begin position="51"/>
        <end position="71"/>
    </location>
</feature>
<dbReference type="Proteomes" id="UP000253628">
    <property type="component" value="Unassembled WGS sequence"/>
</dbReference>
<name>A0A366GZJ9_9BURK</name>
<feature type="non-terminal residue" evidence="8">
    <location>
        <position position="135"/>
    </location>
</feature>
<keyword evidence="2" id="KW-1003">Cell membrane</keyword>
<dbReference type="GO" id="GO:0005886">
    <property type="term" value="C:plasma membrane"/>
    <property type="evidence" value="ECO:0007669"/>
    <property type="project" value="UniProtKB-SubCell"/>
</dbReference>
<dbReference type="Pfam" id="PF00892">
    <property type="entry name" value="EamA"/>
    <property type="match status" value="1"/>
</dbReference>
<evidence type="ECO:0000256" key="4">
    <source>
        <dbReference type="ARBA" id="ARBA00022989"/>
    </source>
</evidence>
<evidence type="ECO:0000259" key="7">
    <source>
        <dbReference type="Pfam" id="PF00892"/>
    </source>
</evidence>
<keyword evidence="3 6" id="KW-0812">Transmembrane</keyword>
<sequence>MLGALKQRVVKGLSSGFPPQKKGVGLLVVAILIWGGNWPVMKTGLAHIDPFWFATVRFVLGMTCLFALQIATKNLKVPASRDLPVLISVGLLQMLAFTLLVNYALLTADAGHSAVLAYTTSVWVVPAAHLFFGER</sequence>
<keyword evidence="5 6" id="KW-0472">Membrane</keyword>
<comment type="caution">
    <text evidence="8">The sequence shown here is derived from an EMBL/GenBank/DDBJ whole genome shotgun (WGS) entry which is preliminary data.</text>
</comment>
<dbReference type="PANTHER" id="PTHR32322">
    <property type="entry name" value="INNER MEMBRANE TRANSPORTER"/>
    <property type="match status" value="1"/>
</dbReference>
<evidence type="ECO:0000256" key="5">
    <source>
        <dbReference type="ARBA" id="ARBA00023136"/>
    </source>
</evidence>
<dbReference type="PANTHER" id="PTHR32322:SF18">
    <property type="entry name" value="S-ADENOSYLMETHIONINE_S-ADENOSYLHOMOCYSTEINE TRANSPORTER"/>
    <property type="match status" value="1"/>
</dbReference>
<dbReference type="InterPro" id="IPR050638">
    <property type="entry name" value="AA-Vitamin_Transporters"/>
</dbReference>
<reference evidence="8 9" key="1">
    <citation type="submission" date="2018-06" db="EMBL/GenBank/DDBJ databases">
        <title>Genomic Encyclopedia of Type Strains, Phase IV (KMG-IV): sequencing the most valuable type-strain genomes for metagenomic binning, comparative biology and taxonomic classification.</title>
        <authorList>
            <person name="Goeker M."/>
        </authorList>
    </citation>
    <scope>NUCLEOTIDE SEQUENCE [LARGE SCALE GENOMIC DNA]</scope>
    <source>
        <strain evidence="8 9">DSM 25520</strain>
    </source>
</reference>
<feature type="domain" description="EamA" evidence="7">
    <location>
        <begin position="22"/>
        <end position="135"/>
    </location>
</feature>
<protein>
    <submittedName>
        <fullName evidence="8">EamA-like transporter family protein</fullName>
    </submittedName>
</protein>
<keyword evidence="4 6" id="KW-1133">Transmembrane helix</keyword>
<dbReference type="RefSeq" id="WP_147251659.1">
    <property type="nucleotide sequence ID" value="NZ_JACCEU010000021.1"/>
</dbReference>
<evidence type="ECO:0000313" key="9">
    <source>
        <dbReference type="Proteomes" id="UP000253628"/>
    </source>
</evidence>